<dbReference type="EMBL" id="JAEKPD010000014">
    <property type="protein sequence ID" value="MBJ3763780.1"/>
    <property type="molecule type" value="Genomic_DNA"/>
</dbReference>
<dbReference type="RefSeq" id="WP_198916955.1">
    <property type="nucleotide sequence ID" value="NZ_JAEKPD010000014.1"/>
</dbReference>
<organism evidence="1 2">
    <name type="scientific">Palleronia pontilimi</name>
    <dbReference type="NCBI Taxonomy" id="1964209"/>
    <lineage>
        <taxon>Bacteria</taxon>
        <taxon>Pseudomonadati</taxon>
        <taxon>Pseudomonadota</taxon>
        <taxon>Alphaproteobacteria</taxon>
        <taxon>Rhodobacterales</taxon>
        <taxon>Roseobacteraceae</taxon>
        <taxon>Palleronia</taxon>
    </lineage>
</organism>
<keyword evidence="2" id="KW-1185">Reference proteome</keyword>
<protein>
    <submittedName>
        <fullName evidence="1">Antifreeze protein</fullName>
    </submittedName>
</protein>
<gene>
    <name evidence="1" type="ORF">ILP92_13565</name>
</gene>
<sequence>MARVPTIMDYWANGLQVAMVMAEAQGVIAMRLMGMAGIWSVTKTENRRMVSEKAHAMTKAVGDASVKMLQGAAPDAVAAAAIRPIRRATRANARRLTKRGFKKG</sequence>
<comment type="caution">
    <text evidence="1">The sequence shown here is derived from an EMBL/GenBank/DDBJ whole genome shotgun (WGS) entry which is preliminary data.</text>
</comment>
<proteinExistence type="predicted"/>
<dbReference type="AlphaFoldDB" id="A0A934II38"/>
<evidence type="ECO:0000313" key="2">
    <source>
        <dbReference type="Proteomes" id="UP000642488"/>
    </source>
</evidence>
<evidence type="ECO:0000313" key="1">
    <source>
        <dbReference type="EMBL" id="MBJ3763780.1"/>
    </source>
</evidence>
<name>A0A934II38_9RHOB</name>
<dbReference type="Proteomes" id="UP000642488">
    <property type="component" value="Unassembled WGS sequence"/>
</dbReference>
<accession>A0A934II38</accession>
<reference evidence="1" key="1">
    <citation type="submission" date="2020-12" db="EMBL/GenBank/DDBJ databases">
        <title>Bacterial taxonomy.</title>
        <authorList>
            <person name="Pan X."/>
        </authorList>
    </citation>
    <scope>NUCLEOTIDE SEQUENCE</scope>
    <source>
        <strain evidence="1">KCTC 52957</strain>
    </source>
</reference>